<reference evidence="1 2" key="1">
    <citation type="submission" date="2021-02" db="EMBL/GenBank/DDBJ databases">
        <title>Pan-genome distribution and transcriptional activeness of fungal secondary metabolism genes in Aspergillus section Fumigati.</title>
        <authorList>
            <person name="Takahashi H."/>
            <person name="Umemura M."/>
            <person name="Ninomiya A."/>
            <person name="Kusuya Y."/>
            <person name="Urayama S."/>
            <person name="Shimizu M."/>
            <person name="Watanabe A."/>
            <person name="Kamei K."/>
            <person name="Yaguchi T."/>
            <person name="Hagiwara D."/>
        </authorList>
    </citation>
    <scope>NUCLEOTIDE SEQUENCE [LARGE SCALE GENOMIC DNA]</scope>
    <source>
        <strain evidence="1 2">IFM 47045</strain>
    </source>
</reference>
<evidence type="ECO:0000313" key="2">
    <source>
        <dbReference type="Proteomes" id="UP000710440"/>
    </source>
</evidence>
<dbReference type="GeneID" id="66934356"/>
<keyword evidence="2" id="KW-1185">Reference proteome</keyword>
<dbReference type="EMBL" id="BOPL01000004">
    <property type="protein sequence ID" value="GIK02325.1"/>
    <property type="molecule type" value="Genomic_DNA"/>
</dbReference>
<dbReference type="AlphaFoldDB" id="A0A9P3BU37"/>
<dbReference type="Proteomes" id="UP000710440">
    <property type="component" value="Unassembled WGS sequence"/>
</dbReference>
<sequence length="99" mass="11309">MSTGNPAPAPVTPKRRPVSYWTTISYIMEIPNQVQERYLSKGHLPLTRSKELESRKTPPLSPFSIQLKMSSSAEREPVCHFGYSNMYLMLSSRILLKKP</sequence>
<organism evidence="1 2">
    <name type="scientific">Aspergillus viridinutans</name>
    <dbReference type="NCBI Taxonomy" id="75553"/>
    <lineage>
        <taxon>Eukaryota</taxon>
        <taxon>Fungi</taxon>
        <taxon>Dikarya</taxon>
        <taxon>Ascomycota</taxon>
        <taxon>Pezizomycotina</taxon>
        <taxon>Eurotiomycetes</taxon>
        <taxon>Eurotiomycetidae</taxon>
        <taxon>Eurotiales</taxon>
        <taxon>Aspergillaceae</taxon>
        <taxon>Aspergillus</taxon>
        <taxon>Aspergillus subgen. Fumigati</taxon>
    </lineage>
</organism>
<evidence type="ECO:0000313" key="1">
    <source>
        <dbReference type="EMBL" id="GIK02325.1"/>
    </source>
</evidence>
<accession>A0A9P3BU37</accession>
<proteinExistence type="predicted"/>
<gene>
    <name evidence="1" type="ORF">Aspvir_006374</name>
</gene>
<name>A0A9P3BU37_ASPVI</name>
<comment type="caution">
    <text evidence="1">The sequence shown here is derived from an EMBL/GenBank/DDBJ whole genome shotgun (WGS) entry which is preliminary data.</text>
</comment>
<protein>
    <submittedName>
        <fullName evidence="1">Uncharacterized protein</fullName>
    </submittedName>
</protein>
<dbReference type="RefSeq" id="XP_043125511.1">
    <property type="nucleotide sequence ID" value="XM_043269576.1"/>
</dbReference>